<reference evidence="3" key="1">
    <citation type="submission" date="2023-07" db="EMBL/GenBank/DDBJ databases">
        <title>Genome content predicts the carbon catabolic preferences of heterotrophic bacteria.</title>
        <authorList>
            <person name="Gralka M."/>
        </authorList>
    </citation>
    <scope>NUCLEOTIDE SEQUENCE</scope>
    <source>
        <strain evidence="3">C2R13</strain>
    </source>
</reference>
<proteinExistence type="predicted"/>
<keyword evidence="2" id="KW-1133">Transmembrane helix</keyword>
<dbReference type="PANTHER" id="PTHR30093:SF47">
    <property type="entry name" value="TYPE IV PILUS NON-CORE MINOR PILIN PILE"/>
    <property type="match status" value="1"/>
</dbReference>
<dbReference type="Gene3D" id="3.30.700.10">
    <property type="entry name" value="Glycoprotein, Type 4 Pilin"/>
    <property type="match status" value="1"/>
</dbReference>
<name>A0AAP4WYU8_9GAMM</name>
<dbReference type="PROSITE" id="PS00409">
    <property type="entry name" value="PROKAR_NTER_METHYL"/>
    <property type="match status" value="1"/>
</dbReference>
<keyword evidence="2" id="KW-0812">Transmembrane</keyword>
<dbReference type="InterPro" id="IPR031982">
    <property type="entry name" value="PilE-like"/>
</dbReference>
<evidence type="ECO:0000256" key="2">
    <source>
        <dbReference type="SAM" id="Phobius"/>
    </source>
</evidence>
<sequence length="162" mass="17569">MPRLFSVTGVSSAGARRKPRPGRGAAGRRRAKGFTLIEMMMVVAIIGILAAVAIPSYLGYVERSWRSHAQQALGQQARQLHGFYYQNFSEAPVGDDDQPTDGVSRIEDGGGNLRYLITYRSLSASAFVLQATPQGAQLNDDCGVLWMDQDMNTGAEGGGRCW</sequence>
<feature type="compositionally biased region" description="Basic residues" evidence="1">
    <location>
        <begin position="15"/>
        <end position="27"/>
    </location>
</feature>
<dbReference type="RefSeq" id="WP_107335846.1">
    <property type="nucleotide sequence ID" value="NZ_JARWKV010000010.1"/>
</dbReference>
<dbReference type="SUPFAM" id="SSF54523">
    <property type="entry name" value="Pili subunits"/>
    <property type="match status" value="1"/>
</dbReference>
<comment type="caution">
    <text evidence="3">The sequence shown here is derived from an EMBL/GenBank/DDBJ whole genome shotgun (WGS) entry which is preliminary data.</text>
</comment>
<dbReference type="Pfam" id="PF07963">
    <property type="entry name" value="N_methyl"/>
    <property type="match status" value="1"/>
</dbReference>
<dbReference type="GO" id="GO:0043683">
    <property type="term" value="P:type IV pilus assembly"/>
    <property type="evidence" value="ECO:0007669"/>
    <property type="project" value="InterPro"/>
</dbReference>
<dbReference type="EMBL" id="JAUORK010000012">
    <property type="protein sequence ID" value="MDO6672549.1"/>
    <property type="molecule type" value="Genomic_DNA"/>
</dbReference>
<dbReference type="AlphaFoldDB" id="A0AAP4WYU8"/>
<dbReference type="PANTHER" id="PTHR30093">
    <property type="entry name" value="GENERAL SECRETION PATHWAY PROTEIN G"/>
    <property type="match status" value="1"/>
</dbReference>
<accession>A0AAP4WYU8</accession>
<evidence type="ECO:0000313" key="4">
    <source>
        <dbReference type="Proteomes" id="UP001170481"/>
    </source>
</evidence>
<dbReference type="Proteomes" id="UP001170481">
    <property type="component" value="Unassembled WGS sequence"/>
</dbReference>
<dbReference type="Pfam" id="PF16732">
    <property type="entry name" value="ComP_DUS"/>
    <property type="match status" value="1"/>
</dbReference>
<gene>
    <name evidence="3" type="ORF">Q4535_10520</name>
</gene>
<protein>
    <submittedName>
        <fullName evidence="3">Type IV pilin protein</fullName>
    </submittedName>
</protein>
<evidence type="ECO:0000313" key="3">
    <source>
        <dbReference type="EMBL" id="MDO6672549.1"/>
    </source>
</evidence>
<dbReference type="InterPro" id="IPR045584">
    <property type="entry name" value="Pilin-like"/>
</dbReference>
<keyword evidence="2" id="KW-0472">Membrane</keyword>
<feature type="region of interest" description="Disordered" evidence="1">
    <location>
        <begin position="1"/>
        <end position="27"/>
    </location>
</feature>
<dbReference type="InterPro" id="IPR012902">
    <property type="entry name" value="N_methyl_site"/>
</dbReference>
<feature type="transmembrane region" description="Helical" evidence="2">
    <location>
        <begin position="39"/>
        <end position="60"/>
    </location>
</feature>
<evidence type="ECO:0000256" key="1">
    <source>
        <dbReference type="SAM" id="MobiDB-lite"/>
    </source>
</evidence>
<dbReference type="NCBIfam" id="TIGR02532">
    <property type="entry name" value="IV_pilin_GFxxxE"/>
    <property type="match status" value="1"/>
</dbReference>
<organism evidence="3 4">
    <name type="scientific">Cobetia amphilecti</name>
    <dbReference type="NCBI Taxonomy" id="1055104"/>
    <lineage>
        <taxon>Bacteria</taxon>
        <taxon>Pseudomonadati</taxon>
        <taxon>Pseudomonadota</taxon>
        <taxon>Gammaproteobacteria</taxon>
        <taxon>Oceanospirillales</taxon>
        <taxon>Halomonadaceae</taxon>
        <taxon>Cobetia</taxon>
    </lineage>
</organism>